<feature type="transmembrane region" description="Helical" evidence="5">
    <location>
        <begin position="91"/>
        <end position="113"/>
    </location>
</feature>
<sequence length="230" mass="24601">MYNVLQTPVFGIVVTILFFNLGLYIQKKTKLAIFNPLLIAILAIIVFLKICNIPYESYKSGGDTINFFLAPVTIVLALPLYKQYNLLKKHFYEIIVGITSGVVVSFISIIIISKLTNSDKLIMNSLLGKSITTPMGISLTSTLGGIESVTIVAIILTGIIGGMIATPVFKFINTKHPVSKGIALGTASHALGTTKALELGEIEGAMSGLAIGISGTITVILVPILINFMK</sequence>
<dbReference type="EMBL" id="LN679998">
    <property type="protein sequence ID" value="CEJ73332.1"/>
    <property type="molecule type" value="Genomic_DNA"/>
</dbReference>
<reference evidence="10 11" key="1">
    <citation type="submission" date="2015-01" db="EMBL/GenBank/DDBJ databases">
        <authorList>
            <person name="Aslett A.Martin."/>
            <person name="De Silva Nishadi"/>
        </authorList>
    </citation>
    <scope>NUCLEOTIDE SEQUENCE [LARGE SCALE GENOMIC DNA]</scope>
    <source>
        <strain evidence="8 10">R28058</strain>
        <strain evidence="11">UMC4404</strain>
    </source>
</reference>
<evidence type="ECO:0000256" key="5">
    <source>
        <dbReference type="SAM" id="Phobius"/>
    </source>
</evidence>
<organism evidence="8 10">
    <name type="scientific">Paraclostridium sordellii</name>
    <name type="common">Clostridium sordellii</name>
    <dbReference type="NCBI Taxonomy" id="1505"/>
    <lineage>
        <taxon>Bacteria</taxon>
        <taxon>Bacillati</taxon>
        <taxon>Bacillota</taxon>
        <taxon>Clostridia</taxon>
        <taxon>Peptostreptococcales</taxon>
        <taxon>Peptostreptococcaceae</taxon>
        <taxon>Paraclostridium</taxon>
    </lineage>
</organism>
<dbReference type="InterPro" id="IPR007300">
    <property type="entry name" value="CidB/LrgB"/>
</dbReference>
<dbReference type="KEGG" id="psor:RSJ16_06980"/>
<accession>A0A0A1SIJ1</accession>
<proteinExistence type="predicted"/>
<dbReference type="GeneID" id="97537082"/>
<feature type="transmembrane region" description="Helical" evidence="5">
    <location>
        <begin position="67"/>
        <end position="84"/>
    </location>
</feature>
<name>A0A0A1SIJ1_PARSO</name>
<evidence type="ECO:0000256" key="2">
    <source>
        <dbReference type="ARBA" id="ARBA00022692"/>
    </source>
</evidence>
<dbReference type="Pfam" id="PF04172">
    <property type="entry name" value="LrgB"/>
    <property type="match status" value="1"/>
</dbReference>
<dbReference type="Proteomes" id="UP000049685">
    <property type="component" value="Unassembled WGS sequence"/>
</dbReference>
<feature type="transmembrane region" description="Helical" evidence="5">
    <location>
        <begin position="149"/>
        <end position="172"/>
    </location>
</feature>
<evidence type="ECO:0000313" key="6">
    <source>
        <dbReference type="EMBL" id="CEJ73332.1"/>
    </source>
</evidence>
<evidence type="ECO:0000313" key="11">
    <source>
        <dbReference type="Proteomes" id="UP000049685"/>
    </source>
</evidence>
<dbReference type="EMBL" id="CEKZ01000003">
    <property type="protein sequence ID" value="CEQ03141.1"/>
    <property type="molecule type" value="Genomic_DNA"/>
</dbReference>
<keyword evidence="3 5" id="KW-1133">Transmembrane helix</keyword>
<reference evidence="7" key="2">
    <citation type="submission" date="2015-01" db="EMBL/GenBank/DDBJ databases">
        <authorList>
            <person name="Aslett M.A."/>
            <person name="De Silva N."/>
        </authorList>
    </citation>
    <scope>NUCLEOTIDE SEQUENCE</scope>
    <source>
        <strain evidence="6 9">ATCC9714</strain>
        <strain evidence="7">UMC4404</strain>
    </source>
</reference>
<evidence type="ECO:0000313" key="8">
    <source>
        <dbReference type="EMBL" id="CEQ03141.1"/>
    </source>
</evidence>
<dbReference type="Proteomes" id="UP000032811">
    <property type="component" value="Chromosome 1"/>
</dbReference>
<dbReference type="PANTHER" id="PTHR30249">
    <property type="entry name" value="PUTATIVE SEROTONIN TRANSPORTER"/>
    <property type="match status" value="1"/>
</dbReference>
<gene>
    <name evidence="8" type="primary">lrgB</name>
    <name evidence="6" type="ORF">ATCC9714_12201</name>
    <name evidence="8" type="ORF">R28058_08741</name>
    <name evidence="7" type="ORF">UMC4404_08621</name>
</gene>
<dbReference type="AlphaFoldDB" id="A0A0A1SIJ1"/>
<keyword evidence="2 5" id="KW-0812">Transmembrane</keyword>
<evidence type="ECO:0000256" key="4">
    <source>
        <dbReference type="ARBA" id="ARBA00023136"/>
    </source>
</evidence>
<keyword evidence="9" id="KW-1185">Reference proteome</keyword>
<dbReference type="PANTHER" id="PTHR30249:SF0">
    <property type="entry name" value="PLASTIDAL GLYCOLATE_GLYCERATE TRANSLOCATOR 1, CHLOROPLASTIC"/>
    <property type="match status" value="1"/>
</dbReference>
<evidence type="ECO:0000313" key="10">
    <source>
        <dbReference type="Proteomes" id="UP000049127"/>
    </source>
</evidence>
<comment type="subcellular location">
    <subcellularLocation>
        <location evidence="1">Membrane</location>
        <topology evidence="1">Multi-pass membrane protein</topology>
    </subcellularLocation>
</comment>
<evidence type="ECO:0000256" key="1">
    <source>
        <dbReference type="ARBA" id="ARBA00004141"/>
    </source>
</evidence>
<keyword evidence="4 5" id="KW-0472">Membrane</keyword>
<feature type="transmembrane region" description="Helical" evidence="5">
    <location>
        <begin position="6"/>
        <end position="25"/>
    </location>
</feature>
<dbReference type="GO" id="GO:0016020">
    <property type="term" value="C:membrane"/>
    <property type="evidence" value="ECO:0007669"/>
    <property type="project" value="UniProtKB-SubCell"/>
</dbReference>
<dbReference type="Proteomes" id="UP000049127">
    <property type="component" value="Unassembled WGS sequence"/>
</dbReference>
<dbReference type="EMBL" id="CDNY01000003">
    <property type="protein sequence ID" value="CEO32882.1"/>
    <property type="molecule type" value="Genomic_DNA"/>
</dbReference>
<evidence type="ECO:0000313" key="7">
    <source>
        <dbReference type="EMBL" id="CEO32882.1"/>
    </source>
</evidence>
<dbReference type="PATRIC" id="fig|1505.7.peg.1171"/>
<feature type="transmembrane region" description="Helical" evidence="5">
    <location>
        <begin position="37"/>
        <end position="55"/>
    </location>
</feature>
<evidence type="ECO:0000313" key="9">
    <source>
        <dbReference type="Proteomes" id="UP000032811"/>
    </source>
</evidence>
<dbReference type="RefSeq" id="WP_021128342.1">
    <property type="nucleotide sequence ID" value="NZ_BDJI01000002.1"/>
</dbReference>
<dbReference type="eggNOG" id="COG1346">
    <property type="taxonomic scope" value="Bacteria"/>
</dbReference>
<protein>
    <submittedName>
        <fullName evidence="6 8">Transporter</fullName>
    </submittedName>
</protein>
<evidence type="ECO:0000256" key="3">
    <source>
        <dbReference type="ARBA" id="ARBA00022989"/>
    </source>
</evidence>
<dbReference type="OrthoDB" id="9811701at2"/>
<feature type="transmembrane region" description="Helical" evidence="5">
    <location>
        <begin position="205"/>
        <end position="226"/>
    </location>
</feature>